<keyword evidence="7" id="KW-1185">Reference proteome</keyword>
<proteinExistence type="predicted"/>
<name>A0AAV8P0E2_ENSVE</name>
<evidence type="ECO:0000256" key="4">
    <source>
        <dbReference type="SAM" id="MobiDB-lite"/>
    </source>
</evidence>
<dbReference type="Proteomes" id="UP001222027">
    <property type="component" value="Unassembled WGS sequence"/>
</dbReference>
<protein>
    <recommendedName>
        <fullName evidence="5">VQ domain-containing protein</fullName>
    </recommendedName>
</protein>
<feature type="compositionally biased region" description="Basic residues" evidence="4">
    <location>
        <begin position="52"/>
        <end position="64"/>
    </location>
</feature>
<dbReference type="PANTHER" id="PTHR33402:SF22">
    <property type="entry name" value="VQ MOTIF-CONTAINING PROTEIN 31"/>
    <property type="match status" value="1"/>
</dbReference>
<evidence type="ECO:0000256" key="3">
    <source>
        <dbReference type="ARBA" id="ARBA00023242"/>
    </source>
</evidence>
<evidence type="ECO:0000256" key="2">
    <source>
        <dbReference type="ARBA" id="ARBA00022553"/>
    </source>
</evidence>
<sequence>MEKPHGEAAPRRCPTTFVQTDSATFKELVQRLTGPHDQPSGAALSSPAKVASLKRLHERRRGSRLKLPVMKPAAGPAALSPFVMTALVSPSTGFAGLGICDELNEEEEEEEEKAIKERRFYLHPSPRSRSRNAEPELLPLFPLTSPKPHDH</sequence>
<evidence type="ECO:0000313" key="7">
    <source>
        <dbReference type="Proteomes" id="UP001222027"/>
    </source>
</evidence>
<feature type="region of interest" description="Disordered" evidence="4">
    <location>
        <begin position="105"/>
        <end position="151"/>
    </location>
</feature>
<keyword evidence="2" id="KW-0597">Phosphoprotein</keyword>
<comment type="caution">
    <text evidence="6">The sequence shown here is derived from an EMBL/GenBank/DDBJ whole genome shotgun (WGS) entry which is preliminary data.</text>
</comment>
<dbReference type="AlphaFoldDB" id="A0AAV8P0E2"/>
<organism evidence="6 7">
    <name type="scientific">Ensete ventricosum</name>
    <name type="common">Abyssinian banana</name>
    <name type="synonym">Musa ensete</name>
    <dbReference type="NCBI Taxonomy" id="4639"/>
    <lineage>
        <taxon>Eukaryota</taxon>
        <taxon>Viridiplantae</taxon>
        <taxon>Streptophyta</taxon>
        <taxon>Embryophyta</taxon>
        <taxon>Tracheophyta</taxon>
        <taxon>Spermatophyta</taxon>
        <taxon>Magnoliopsida</taxon>
        <taxon>Liliopsida</taxon>
        <taxon>Zingiberales</taxon>
        <taxon>Musaceae</taxon>
        <taxon>Ensete</taxon>
    </lineage>
</organism>
<dbReference type="PANTHER" id="PTHR33402">
    <property type="entry name" value="VQ MOTIF-CONTAINING PROTEIN 11-LIKE"/>
    <property type="match status" value="1"/>
</dbReference>
<feature type="region of interest" description="Disordered" evidence="4">
    <location>
        <begin position="33"/>
        <end position="72"/>
    </location>
</feature>
<dbReference type="EMBL" id="JAQQAF010000009">
    <property type="protein sequence ID" value="KAJ8458380.1"/>
    <property type="molecule type" value="Genomic_DNA"/>
</dbReference>
<comment type="subcellular location">
    <subcellularLocation>
        <location evidence="1">Nucleus</location>
    </subcellularLocation>
</comment>
<dbReference type="InterPro" id="IPR008889">
    <property type="entry name" value="VQ"/>
</dbReference>
<evidence type="ECO:0000313" key="6">
    <source>
        <dbReference type="EMBL" id="KAJ8458380.1"/>
    </source>
</evidence>
<keyword evidence="3" id="KW-0539">Nucleus</keyword>
<dbReference type="Pfam" id="PF05678">
    <property type="entry name" value="VQ"/>
    <property type="match status" value="1"/>
</dbReference>
<gene>
    <name evidence="6" type="ORF">OPV22_031306</name>
</gene>
<feature type="domain" description="VQ" evidence="5">
    <location>
        <begin position="14"/>
        <end position="39"/>
    </location>
</feature>
<evidence type="ECO:0000259" key="5">
    <source>
        <dbReference type="Pfam" id="PF05678"/>
    </source>
</evidence>
<reference evidence="6 7" key="1">
    <citation type="submission" date="2022-12" db="EMBL/GenBank/DDBJ databases">
        <title>Chromosome-scale assembly of the Ensete ventricosum genome.</title>
        <authorList>
            <person name="Dussert Y."/>
            <person name="Stocks J."/>
            <person name="Wendawek A."/>
            <person name="Woldeyes F."/>
            <person name="Nichols R.A."/>
            <person name="Borrell J.S."/>
        </authorList>
    </citation>
    <scope>NUCLEOTIDE SEQUENCE [LARGE SCALE GENOMIC DNA]</scope>
    <source>
        <strain evidence="7">cv. Maze</strain>
        <tissue evidence="6">Seeds</tissue>
    </source>
</reference>
<evidence type="ECO:0000256" key="1">
    <source>
        <dbReference type="ARBA" id="ARBA00004123"/>
    </source>
</evidence>
<dbReference type="InterPro" id="IPR039611">
    <property type="entry name" value="VQ_4/11/13/19/31/33"/>
</dbReference>
<dbReference type="GO" id="GO:0005634">
    <property type="term" value="C:nucleus"/>
    <property type="evidence" value="ECO:0007669"/>
    <property type="project" value="UniProtKB-SubCell"/>
</dbReference>
<accession>A0AAV8P0E2</accession>